<evidence type="ECO:0000256" key="1">
    <source>
        <dbReference type="SAM" id="MobiDB-lite"/>
    </source>
</evidence>
<dbReference type="InterPro" id="IPR015496">
    <property type="entry name" value="Ubiquilin"/>
</dbReference>
<protein>
    <submittedName>
        <fullName evidence="3">Ubiquilin 1</fullName>
    </submittedName>
</protein>
<evidence type="ECO:0000259" key="2">
    <source>
        <dbReference type="PROSITE" id="PS50030"/>
    </source>
</evidence>
<reference evidence="3" key="2">
    <citation type="submission" date="2025-08" db="UniProtKB">
        <authorList>
            <consortium name="Ensembl"/>
        </authorList>
    </citation>
    <scope>IDENTIFICATION</scope>
</reference>
<sequence>MLLRSFHPPTTTFCRVMGTDTHLRPSTAHHRRHRHRHHHHHQCGGTEMSDAAKAQSGAPGGRRGGRGDRSEKIHVAVQSVPEGKDFTVRQLKWGLAERLWAPTEQLVLTEPQLLSHRSAQDEPQHPSSASTCDQAPKITPELDHESFPPSPTSPLGLVEGLDSLSLTNSGPGFSPVTTQGLEIIRSPCMIEHVVHSEDTALDHLQTEQENPETITGDSDGPQKDSSKMLKLSQIGEAREVTTSCGTQQPTEGESTAIPSVTCQSTDPLRVLTAATRADPNPQSSVTAGTQSLLEKITSSPGLMESLLSGPYVSSLLTCLSQNPDLAAQMLLSHPLISGDPLLQQQMRPHIPLLLQQPHSPELLSALFNPRAMEALLLIQQGLQTLAAEAPALIPTAGVNAAPELVPDSVLHSQCGHRVSMVTAQQQQQFVEQMLQALADTNHGVHVDEAEFQDELEHLSSMGFGDREANLQVLISTGGDLTTAIQHLLSL</sequence>
<dbReference type="Proteomes" id="UP000007635">
    <property type="component" value="Chromosome XIII"/>
</dbReference>
<feature type="domain" description="UBA" evidence="2">
    <location>
        <begin position="445"/>
        <end position="490"/>
    </location>
</feature>
<feature type="region of interest" description="Disordered" evidence="1">
    <location>
        <begin position="25"/>
        <end position="70"/>
    </location>
</feature>
<dbReference type="GeneTree" id="ENSGT00940000156437"/>
<dbReference type="PANTHER" id="PTHR10677">
    <property type="entry name" value="UBIQUILIN"/>
    <property type="match status" value="1"/>
</dbReference>
<dbReference type="PROSITE" id="PS50030">
    <property type="entry name" value="UBA"/>
    <property type="match status" value="1"/>
</dbReference>
<dbReference type="PANTHER" id="PTHR10677:SF21">
    <property type="entry name" value="UBIQUILIN-4"/>
    <property type="match status" value="1"/>
</dbReference>
<accession>A0AAQ4P7D7</accession>
<organism evidence="3 4">
    <name type="scientific">Gasterosteus aculeatus aculeatus</name>
    <name type="common">three-spined stickleback</name>
    <dbReference type="NCBI Taxonomy" id="481459"/>
    <lineage>
        <taxon>Eukaryota</taxon>
        <taxon>Metazoa</taxon>
        <taxon>Chordata</taxon>
        <taxon>Craniata</taxon>
        <taxon>Vertebrata</taxon>
        <taxon>Euteleostomi</taxon>
        <taxon>Actinopterygii</taxon>
        <taxon>Neopterygii</taxon>
        <taxon>Teleostei</taxon>
        <taxon>Neoteleostei</taxon>
        <taxon>Acanthomorphata</taxon>
        <taxon>Eupercaria</taxon>
        <taxon>Perciformes</taxon>
        <taxon>Cottioidei</taxon>
        <taxon>Gasterosteales</taxon>
        <taxon>Gasterosteidae</taxon>
        <taxon>Gasterosteus</taxon>
    </lineage>
</organism>
<dbReference type="GO" id="GO:0005829">
    <property type="term" value="C:cytosol"/>
    <property type="evidence" value="ECO:0007669"/>
    <property type="project" value="TreeGrafter"/>
</dbReference>
<dbReference type="Gene3D" id="1.10.8.10">
    <property type="entry name" value="DNA helicase RuvA subunit, C-terminal domain"/>
    <property type="match status" value="1"/>
</dbReference>
<name>A0AAQ4P7D7_GASAC</name>
<reference evidence="3 4" key="1">
    <citation type="journal article" date="2021" name="G3 (Bethesda)">
        <title>Improved contiguity of the threespine stickleback genome using long-read sequencing.</title>
        <authorList>
            <person name="Nath S."/>
            <person name="Shaw D.E."/>
            <person name="White M.A."/>
        </authorList>
    </citation>
    <scope>NUCLEOTIDE SEQUENCE [LARGE SCALE GENOMIC DNA]</scope>
    <source>
        <strain evidence="3 4">Lake Benthic</strain>
    </source>
</reference>
<evidence type="ECO:0000313" key="4">
    <source>
        <dbReference type="Proteomes" id="UP000007635"/>
    </source>
</evidence>
<dbReference type="SMART" id="SM00727">
    <property type="entry name" value="STI1"/>
    <property type="match status" value="1"/>
</dbReference>
<dbReference type="SUPFAM" id="SSF46934">
    <property type="entry name" value="UBA-like"/>
    <property type="match status" value="1"/>
</dbReference>
<evidence type="ECO:0000313" key="3">
    <source>
        <dbReference type="Ensembl" id="ENSGACP00000034740.1"/>
    </source>
</evidence>
<feature type="region of interest" description="Disordered" evidence="1">
    <location>
        <begin position="206"/>
        <end position="226"/>
    </location>
</feature>
<dbReference type="GO" id="GO:0006511">
    <property type="term" value="P:ubiquitin-dependent protein catabolic process"/>
    <property type="evidence" value="ECO:0007669"/>
    <property type="project" value="TreeGrafter"/>
</dbReference>
<keyword evidence="4" id="KW-1185">Reference proteome</keyword>
<dbReference type="GO" id="GO:0031593">
    <property type="term" value="F:polyubiquitin modification-dependent protein binding"/>
    <property type="evidence" value="ECO:0007669"/>
    <property type="project" value="TreeGrafter"/>
</dbReference>
<dbReference type="InterPro" id="IPR009060">
    <property type="entry name" value="UBA-like_sf"/>
</dbReference>
<dbReference type="SMART" id="SM00165">
    <property type="entry name" value="UBA"/>
    <property type="match status" value="1"/>
</dbReference>
<feature type="compositionally biased region" description="Polar residues" evidence="1">
    <location>
        <begin position="240"/>
        <end position="259"/>
    </location>
</feature>
<dbReference type="InterPro" id="IPR015940">
    <property type="entry name" value="UBA"/>
</dbReference>
<proteinExistence type="predicted"/>
<feature type="compositionally biased region" description="Basic residues" evidence="1">
    <location>
        <begin position="27"/>
        <end position="42"/>
    </location>
</feature>
<dbReference type="InterPro" id="IPR006636">
    <property type="entry name" value="STI1_HS-bd"/>
</dbReference>
<dbReference type="Ensembl" id="ENSGACT00000051992.1">
    <property type="protein sequence ID" value="ENSGACP00000034740.1"/>
    <property type="gene ID" value="ENSGACG00000007544.2"/>
</dbReference>
<feature type="compositionally biased region" description="Polar residues" evidence="1">
    <location>
        <begin position="207"/>
        <end position="216"/>
    </location>
</feature>
<feature type="region of interest" description="Disordered" evidence="1">
    <location>
        <begin position="238"/>
        <end position="259"/>
    </location>
</feature>
<feature type="region of interest" description="Disordered" evidence="1">
    <location>
        <begin position="116"/>
        <end position="159"/>
    </location>
</feature>
<dbReference type="AlphaFoldDB" id="A0AAQ4P7D7"/>
<reference evidence="3" key="3">
    <citation type="submission" date="2025-09" db="UniProtKB">
        <authorList>
            <consortium name="Ensembl"/>
        </authorList>
    </citation>
    <scope>IDENTIFICATION</scope>
</reference>